<proteinExistence type="predicted"/>
<gene>
    <name evidence="1" type="ORF">NPIL_560811</name>
</gene>
<name>A0A8X6PYH3_NEPPI</name>
<evidence type="ECO:0000313" key="2">
    <source>
        <dbReference type="Proteomes" id="UP000887013"/>
    </source>
</evidence>
<evidence type="ECO:0000313" key="1">
    <source>
        <dbReference type="EMBL" id="GFT90926.1"/>
    </source>
</evidence>
<comment type="caution">
    <text evidence="1">The sequence shown here is derived from an EMBL/GenBank/DDBJ whole genome shotgun (WGS) entry which is preliminary data.</text>
</comment>
<keyword evidence="2" id="KW-1185">Reference proteome</keyword>
<protein>
    <submittedName>
        <fullName evidence="1">Uncharacterized protein</fullName>
    </submittedName>
</protein>
<organism evidence="1 2">
    <name type="scientific">Nephila pilipes</name>
    <name type="common">Giant wood spider</name>
    <name type="synonym">Nephila maculata</name>
    <dbReference type="NCBI Taxonomy" id="299642"/>
    <lineage>
        <taxon>Eukaryota</taxon>
        <taxon>Metazoa</taxon>
        <taxon>Ecdysozoa</taxon>
        <taxon>Arthropoda</taxon>
        <taxon>Chelicerata</taxon>
        <taxon>Arachnida</taxon>
        <taxon>Araneae</taxon>
        <taxon>Araneomorphae</taxon>
        <taxon>Entelegynae</taxon>
        <taxon>Araneoidea</taxon>
        <taxon>Nephilidae</taxon>
        <taxon>Nephila</taxon>
    </lineage>
</organism>
<accession>A0A8X6PYH3</accession>
<sequence>MSARRAATCYSSSFLNDHQMLEVGQRFGSSAVELLYHVVWHASVGAKATILEALENDIIRDVNDALFYVSVKNNLKENARMQFEPL</sequence>
<reference evidence="1" key="1">
    <citation type="submission" date="2020-08" db="EMBL/GenBank/DDBJ databases">
        <title>Multicomponent nature underlies the extraordinary mechanical properties of spider dragline silk.</title>
        <authorList>
            <person name="Kono N."/>
            <person name="Nakamura H."/>
            <person name="Mori M."/>
            <person name="Yoshida Y."/>
            <person name="Ohtoshi R."/>
            <person name="Malay A.D."/>
            <person name="Moran D.A.P."/>
            <person name="Tomita M."/>
            <person name="Numata K."/>
            <person name="Arakawa K."/>
        </authorList>
    </citation>
    <scope>NUCLEOTIDE SEQUENCE</scope>
</reference>
<dbReference type="AlphaFoldDB" id="A0A8X6PYH3"/>
<dbReference type="Proteomes" id="UP000887013">
    <property type="component" value="Unassembled WGS sequence"/>
</dbReference>
<dbReference type="EMBL" id="BMAW01120808">
    <property type="protein sequence ID" value="GFT90926.1"/>
    <property type="molecule type" value="Genomic_DNA"/>
</dbReference>